<comment type="caution">
    <text evidence="3">The sequence shown here is derived from an EMBL/GenBank/DDBJ whole genome shotgun (WGS) entry which is preliminary data.</text>
</comment>
<feature type="signal peptide" evidence="2">
    <location>
        <begin position="1"/>
        <end position="22"/>
    </location>
</feature>
<evidence type="ECO:0000313" key="3">
    <source>
        <dbReference type="EMBL" id="KAJ1925805.1"/>
    </source>
</evidence>
<reference evidence="3" key="1">
    <citation type="submission" date="2022-07" db="EMBL/GenBank/DDBJ databases">
        <title>Phylogenomic reconstructions and comparative analyses of Kickxellomycotina fungi.</title>
        <authorList>
            <person name="Reynolds N.K."/>
            <person name="Stajich J.E."/>
            <person name="Barry K."/>
            <person name="Grigoriev I.V."/>
            <person name="Crous P."/>
            <person name="Smith M.E."/>
        </authorList>
    </citation>
    <scope>NUCLEOTIDE SEQUENCE</scope>
    <source>
        <strain evidence="3">RSA 861</strain>
    </source>
</reference>
<dbReference type="AlphaFoldDB" id="A0A9W8DZW2"/>
<accession>A0A9W8DZW2</accession>
<organism evidence="3 4">
    <name type="scientific">Tieghemiomyces parasiticus</name>
    <dbReference type="NCBI Taxonomy" id="78921"/>
    <lineage>
        <taxon>Eukaryota</taxon>
        <taxon>Fungi</taxon>
        <taxon>Fungi incertae sedis</taxon>
        <taxon>Zoopagomycota</taxon>
        <taxon>Kickxellomycotina</taxon>
        <taxon>Dimargaritomycetes</taxon>
        <taxon>Dimargaritales</taxon>
        <taxon>Dimargaritaceae</taxon>
        <taxon>Tieghemiomyces</taxon>
    </lineage>
</organism>
<evidence type="ECO:0000256" key="1">
    <source>
        <dbReference type="SAM" id="MobiDB-lite"/>
    </source>
</evidence>
<feature type="region of interest" description="Disordered" evidence="1">
    <location>
        <begin position="22"/>
        <end position="75"/>
    </location>
</feature>
<proteinExistence type="predicted"/>
<feature type="compositionally biased region" description="Polar residues" evidence="1">
    <location>
        <begin position="343"/>
        <end position="361"/>
    </location>
</feature>
<feature type="region of interest" description="Disordered" evidence="1">
    <location>
        <begin position="325"/>
        <end position="370"/>
    </location>
</feature>
<feature type="chain" id="PRO_5040813117" evidence="2">
    <location>
        <begin position="23"/>
        <end position="370"/>
    </location>
</feature>
<dbReference type="EMBL" id="JANBPT010000206">
    <property type="protein sequence ID" value="KAJ1925805.1"/>
    <property type="molecule type" value="Genomic_DNA"/>
</dbReference>
<gene>
    <name evidence="3" type="ORF">IWQ60_004323</name>
</gene>
<keyword evidence="4" id="KW-1185">Reference proteome</keyword>
<dbReference type="Proteomes" id="UP001150569">
    <property type="component" value="Unassembled WGS sequence"/>
</dbReference>
<keyword evidence="2" id="KW-0732">Signal</keyword>
<name>A0A9W8DZW2_9FUNG</name>
<protein>
    <submittedName>
        <fullName evidence="3">Uncharacterized protein</fullName>
    </submittedName>
</protein>
<feature type="compositionally biased region" description="Polar residues" evidence="1">
    <location>
        <begin position="61"/>
        <end position="75"/>
    </location>
</feature>
<feature type="region of interest" description="Disordered" evidence="1">
    <location>
        <begin position="269"/>
        <end position="312"/>
    </location>
</feature>
<evidence type="ECO:0000313" key="4">
    <source>
        <dbReference type="Proteomes" id="UP001150569"/>
    </source>
</evidence>
<evidence type="ECO:0000256" key="2">
    <source>
        <dbReference type="SAM" id="SignalP"/>
    </source>
</evidence>
<sequence>MKLHTAALFLVALAVQNQRAMASPQTGDGLSPEGSYPPPPRYNQQPSPNSALVASEDYGSNYKQDSNFPAGNQSPDATLAELNAQADDRGTSDVISEKPKSSFMSKFRGMFTRGPEIDPFFKDYCGPLLTGKPPPGMFSRVIKAISPGGSLFSKKSASAEPSLEDIASYLIDAMYRARRGKQGPDVVNSLDTTAESPVTAYWIPPAKMLIEPRKADQNDWDFYVKAAGVSGKDPVFLVPSNHEGSNINVHGSFATDVQKVIDICYRGGKNPGTSMTDTNREPADLSDSDIGSETAGTGLYADTDTKSSPDSLILGGEKELLAGEGAYSQDFGSTSAPFPYDNLQAQNQNTDLFNDGYNSGRGQPRRSPAF</sequence>